<keyword evidence="6" id="KW-0946">Virion</keyword>
<dbReference type="InterPro" id="IPR023330">
    <property type="entry name" value="Rhabdovirus_ncapsid_N"/>
</dbReference>
<reference evidence="13" key="1">
    <citation type="submission" date="2022-05" db="EMBL/GenBank/DDBJ databases">
        <authorList>
            <person name="Cao W."/>
            <person name="Jia N."/>
            <person name="Lam T.T.-Y."/>
            <person name="Ni X."/>
            <person name="Liu J."/>
        </authorList>
    </citation>
    <scope>NUCLEOTIDE SEQUENCE</scope>
    <source>
        <strain evidence="13">TIGMIC 1</strain>
    </source>
</reference>
<keyword evidence="9" id="KW-1035">Host cytoplasm</keyword>
<keyword evidence="10" id="KW-0687">Ribonucleoprotein</keyword>
<evidence type="ECO:0000256" key="2">
    <source>
        <dbReference type="ARBA" id="ARBA00004328"/>
    </source>
</evidence>
<evidence type="ECO:0000256" key="7">
    <source>
        <dbReference type="ARBA" id="ARBA00022884"/>
    </source>
</evidence>
<dbReference type="Pfam" id="PF00945">
    <property type="entry name" value="Rhabdo_ncap"/>
    <property type="match status" value="1"/>
</dbReference>
<dbReference type="GO" id="GO:1990904">
    <property type="term" value="C:ribonucleoprotein complex"/>
    <property type="evidence" value="ECO:0007669"/>
    <property type="project" value="UniProtKB-KW"/>
</dbReference>
<dbReference type="GO" id="GO:0019013">
    <property type="term" value="C:viral nucleocapsid"/>
    <property type="evidence" value="ECO:0007669"/>
    <property type="project" value="UniProtKB-KW"/>
</dbReference>
<protein>
    <recommendedName>
        <fullName evidence="3">Nucleoprotein</fullName>
    </recommendedName>
    <alternativeName>
        <fullName evidence="11">Nucleocapsid protein</fullName>
    </alternativeName>
</protein>
<sequence length="457" mass="50993">MAQQGRSRNNENAEEDLIPVLFDTSNTYRMYHEQAEDKVPPEYPSAWFDDKKSKPILNCYTFTMSGADLRKTIHGGLVSGELPPDYAVAFLVSVAPQITTTLPHKLESFGQLIGEENAQINPLSLLAVNRQDWSGDMPQCQVRDNPSPDMAMVAAIGMIYRLCVSKARGGTDAYIISLRERFTDLISNPPARANCKYLDDWASFSSWTSHRDIQVILAAYDMLLYIDGNHEYGIIRAGTLVCRGRDCAVLGDLQRAGKALGKAPSEVYYWCFSAALFPELSILAIRDQELGNPYSYYHYMSPMALSKRSPYSASMCPGVHLLTNAVAALLGIEEAQNTRYVSCDSPQAILTNAVITAYAYRQGTGFRLMVARGFEAARAAQEELKAELQKGREDAPLDPETIPTSIEPGDWTQYMSMRDWLLPTDIVEWAKGRVTNFRNVRSGSVAEFVRNRFGQPE</sequence>
<evidence type="ECO:0000256" key="8">
    <source>
        <dbReference type="ARBA" id="ARBA00023086"/>
    </source>
</evidence>
<accession>A0A9E7V281</accession>
<dbReference type="GO" id="GO:0003723">
    <property type="term" value="F:RNA binding"/>
    <property type="evidence" value="ECO:0007669"/>
    <property type="project" value="UniProtKB-KW"/>
</dbReference>
<dbReference type="Gene3D" id="1.10.3610.10">
    <property type="entry name" value="Nucleoprotein"/>
    <property type="match status" value="1"/>
</dbReference>
<dbReference type="GO" id="GO:0019029">
    <property type="term" value="C:helical viral capsid"/>
    <property type="evidence" value="ECO:0007669"/>
    <property type="project" value="UniProtKB-KW"/>
</dbReference>
<dbReference type="SUPFAM" id="SSF140809">
    <property type="entry name" value="Rhabdovirus nucleoprotein-like"/>
    <property type="match status" value="1"/>
</dbReference>
<evidence type="ECO:0000256" key="3">
    <source>
        <dbReference type="ARBA" id="ARBA00014389"/>
    </source>
</evidence>
<dbReference type="InterPro" id="IPR000448">
    <property type="entry name" value="Rhabdo_ncapsid"/>
</dbReference>
<dbReference type="GO" id="GO:0030430">
    <property type="term" value="C:host cell cytoplasm"/>
    <property type="evidence" value="ECO:0007669"/>
    <property type="project" value="UniProtKB-SubCell"/>
</dbReference>
<dbReference type="Gene3D" id="1.10.3570.10">
    <property type="entry name" value="Rhabdovirus nucleocapsid protein like domain"/>
    <property type="match status" value="1"/>
</dbReference>
<name>A0A9E7V281_9RHAB</name>
<proteinExistence type="predicted"/>
<keyword evidence="8 13" id="KW-0543">Viral nucleoprotein</keyword>
<evidence type="ECO:0000256" key="6">
    <source>
        <dbReference type="ARBA" id="ARBA00022844"/>
    </source>
</evidence>
<evidence type="ECO:0000256" key="11">
    <source>
        <dbReference type="ARBA" id="ARBA00033344"/>
    </source>
</evidence>
<dbReference type="InterPro" id="IPR023331">
    <property type="entry name" value="Rhabdovirus_ncapsid_C"/>
</dbReference>
<evidence type="ECO:0000256" key="9">
    <source>
        <dbReference type="ARBA" id="ARBA00023200"/>
    </source>
</evidence>
<keyword evidence="5" id="KW-0167">Capsid protein</keyword>
<dbReference type="InterPro" id="IPR035961">
    <property type="entry name" value="Rhabdovirus_nucleoprotein-like"/>
</dbReference>
<organism evidence="13">
    <name type="scientific">Nanning Rhabd tick virus 1</name>
    <dbReference type="NCBI Taxonomy" id="2972321"/>
    <lineage>
        <taxon>Viruses</taxon>
        <taxon>Riboviria</taxon>
        <taxon>Orthornavirae</taxon>
        <taxon>Negarnaviricota</taxon>
        <taxon>Haploviricotina</taxon>
        <taxon>Monjiviricetes</taxon>
        <taxon>Mononegavirales</taxon>
        <taxon>Rhabdoviridae</taxon>
        <taxon>Alpharhabdovirinae</taxon>
        <taxon>Alpharicinrhavirus</taxon>
        <taxon>Alpharicinrhavirus nanning</taxon>
    </lineage>
</organism>
<evidence type="ECO:0000256" key="10">
    <source>
        <dbReference type="ARBA" id="ARBA00023274"/>
    </source>
</evidence>
<evidence type="ECO:0000259" key="12">
    <source>
        <dbReference type="Pfam" id="PF00945"/>
    </source>
</evidence>
<evidence type="ECO:0000256" key="1">
    <source>
        <dbReference type="ARBA" id="ARBA00004192"/>
    </source>
</evidence>
<evidence type="ECO:0000256" key="5">
    <source>
        <dbReference type="ARBA" id="ARBA00022561"/>
    </source>
</evidence>
<dbReference type="EMBL" id="ON746519">
    <property type="protein sequence ID" value="UYL95546.1"/>
    <property type="molecule type" value="Viral_cRNA"/>
</dbReference>
<evidence type="ECO:0000313" key="13">
    <source>
        <dbReference type="EMBL" id="UYL95546.1"/>
    </source>
</evidence>
<comment type="subcellular location">
    <subcellularLocation>
        <location evidence="1">Host cytoplasm</location>
    </subcellularLocation>
    <subcellularLocation>
        <location evidence="2">Virion</location>
    </subcellularLocation>
</comment>
<evidence type="ECO:0000256" key="4">
    <source>
        <dbReference type="ARBA" id="ARBA00022497"/>
    </source>
</evidence>
<keyword evidence="7" id="KW-0694">RNA-binding</keyword>
<keyword evidence="4" id="KW-1139">Helical capsid protein</keyword>
<feature type="domain" description="Rhabdovirus nucleocapsid" evidence="12">
    <location>
        <begin position="36"/>
        <end position="435"/>
    </location>
</feature>